<proteinExistence type="predicted"/>
<accession>A0A5E6UQ23</accession>
<dbReference type="InterPro" id="IPR050767">
    <property type="entry name" value="Sel1_AlgK"/>
</dbReference>
<dbReference type="Proteomes" id="UP000327167">
    <property type="component" value="Unassembled WGS sequence"/>
</dbReference>
<dbReference type="PANTHER" id="PTHR11102">
    <property type="entry name" value="SEL-1-LIKE PROTEIN"/>
    <property type="match status" value="1"/>
</dbReference>
<evidence type="ECO:0000313" key="2">
    <source>
        <dbReference type="EMBL" id="VVN06991.1"/>
    </source>
</evidence>
<evidence type="ECO:0008006" key="4">
    <source>
        <dbReference type="Google" id="ProtNLM"/>
    </source>
</evidence>
<evidence type="ECO:0000256" key="1">
    <source>
        <dbReference type="SAM" id="SignalP"/>
    </source>
</evidence>
<feature type="signal peptide" evidence="1">
    <location>
        <begin position="1"/>
        <end position="27"/>
    </location>
</feature>
<dbReference type="InterPro" id="IPR011990">
    <property type="entry name" value="TPR-like_helical_dom_sf"/>
</dbReference>
<dbReference type="RefSeq" id="WP_224794790.1">
    <property type="nucleotide sequence ID" value="NZ_CABVHJ010000011.1"/>
</dbReference>
<dbReference type="SUPFAM" id="SSF81901">
    <property type="entry name" value="HCP-like"/>
    <property type="match status" value="2"/>
</dbReference>
<dbReference type="EMBL" id="CABVHJ010000011">
    <property type="protein sequence ID" value="VVN06991.1"/>
    <property type="molecule type" value="Genomic_DNA"/>
</dbReference>
<evidence type="ECO:0000313" key="3">
    <source>
        <dbReference type="Proteomes" id="UP000327167"/>
    </source>
</evidence>
<feature type="chain" id="PRO_5022749614" description="Sel1 repeat family protein" evidence="1">
    <location>
        <begin position="28"/>
        <end position="330"/>
    </location>
</feature>
<dbReference type="PANTHER" id="PTHR11102:SF160">
    <property type="entry name" value="ERAD-ASSOCIATED E3 UBIQUITIN-PROTEIN LIGASE COMPONENT HRD3"/>
    <property type="match status" value="1"/>
</dbReference>
<sequence precursor="true">MSSAKIPIKLMTAALTLLTIIATESSALTHEQFQAKIQGIELFNQYKTMSAIDFLKTAADGGDDEALYYLGEALRKNNRFMTPEAKKAYESSAKKGNIYSMIRLGRIEDDLCSTMKNCPPGEDSPSSWVIKAKSLAIQRATQGDSESMYLLYEMTGNDDWLEKSAENGFALAQFRLATKYQEGSGSFLLPSRRNQAIERWMKASAENGYPLAMMGLAAIMIEKNDLASFRSWNEKAADSSYVEGVFGYASYIGEENSKYGFAFDPIKSYALLSNLLELNGGGNVVRDVNDTLPSIEKNMSKEQIGKAKELAKTWKANHPPLSFFPDKLGY</sequence>
<dbReference type="Gene3D" id="1.25.40.10">
    <property type="entry name" value="Tetratricopeptide repeat domain"/>
    <property type="match status" value="1"/>
</dbReference>
<protein>
    <recommendedName>
        <fullName evidence="4">Sel1 repeat family protein</fullName>
    </recommendedName>
</protein>
<name>A0A5E6UQ23_PSEFL</name>
<dbReference type="AlphaFoldDB" id="A0A5E6UQ23"/>
<gene>
    <name evidence="2" type="ORF">PS655_03646</name>
</gene>
<keyword evidence="1" id="KW-0732">Signal</keyword>
<organism evidence="2 3">
    <name type="scientific">Pseudomonas fluorescens</name>
    <dbReference type="NCBI Taxonomy" id="294"/>
    <lineage>
        <taxon>Bacteria</taxon>
        <taxon>Pseudomonadati</taxon>
        <taxon>Pseudomonadota</taxon>
        <taxon>Gammaproteobacteria</taxon>
        <taxon>Pseudomonadales</taxon>
        <taxon>Pseudomonadaceae</taxon>
        <taxon>Pseudomonas</taxon>
    </lineage>
</organism>
<reference evidence="2 3" key="1">
    <citation type="submission" date="2019-09" db="EMBL/GenBank/DDBJ databases">
        <authorList>
            <person name="Chandra G."/>
            <person name="Truman W A."/>
        </authorList>
    </citation>
    <scope>NUCLEOTIDE SEQUENCE [LARGE SCALE GENOMIC DNA]</scope>
    <source>
        <strain evidence="2">PS655</strain>
    </source>
</reference>